<keyword evidence="1" id="KW-0812">Transmembrane</keyword>
<dbReference type="Pfam" id="PF18940">
    <property type="entry name" value="DUF5687"/>
    <property type="match status" value="1"/>
</dbReference>
<evidence type="ECO:0000256" key="1">
    <source>
        <dbReference type="SAM" id="Phobius"/>
    </source>
</evidence>
<keyword evidence="1" id="KW-0472">Membrane</keyword>
<feature type="transmembrane region" description="Helical" evidence="1">
    <location>
        <begin position="147"/>
        <end position="167"/>
    </location>
</feature>
<feature type="transmembrane region" description="Helical" evidence="1">
    <location>
        <begin position="372"/>
        <end position="391"/>
    </location>
</feature>
<feature type="transmembrane region" description="Helical" evidence="1">
    <location>
        <begin position="472"/>
        <end position="490"/>
    </location>
</feature>
<feature type="transmembrane region" description="Helical" evidence="1">
    <location>
        <begin position="116"/>
        <end position="141"/>
    </location>
</feature>
<feature type="transmembrane region" description="Helical" evidence="1">
    <location>
        <begin position="332"/>
        <end position="351"/>
    </location>
</feature>
<proteinExistence type="predicted"/>
<dbReference type="EMBL" id="AEPE02000006">
    <property type="protein sequence ID" value="EFZ36171.1"/>
    <property type="molecule type" value="Genomic_DNA"/>
</dbReference>
<feature type="transmembrane region" description="Helical" evidence="1">
    <location>
        <begin position="442"/>
        <end position="466"/>
    </location>
</feature>
<dbReference type="InterPro" id="IPR043742">
    <property type="entry name" value="DUF5687"/>
</dbReference>
<feature type="transmembrane region" description="Helical" evidence="1">
    <location>
        <begin position="397"/>
        <end position="421"/>
    </location>
</feature>
<feature type="transmembrane region" description="Helical" evidence="1">
    <location>
        <begin position="39"/>
        <end position="65"/>
    </location>
</feature>
<dbReference type="AlphaFoldDB" id="E7RSH0"/>
<feature type="transmembrane region" description="Helical" evidence="1">
    <location>
        <begin position="300"/>
        <end position="320"/>
    </location>
</feature>
<keyword evidence="1" id="KW-1133">Transmembrane helix</keyword>
<evidence type="ECO:0000313" key="2">
    <source>
        <dbReference type="EMBL" id="EFZ36171.1"/>
    </source>
</evidence>
<name>E7RSH0_9BACT</name>
<gene>
    <name evidence="2" type="ORF">HMPREF0663_12238</name>
</gene>
<feature type="transmembrane region" description="Helical" evidence="1">
    <location>
        <begin position="228"/>
        <end position="245"/>
    </location>
</feature>
<protein>
    <submittedName>
        <fullName evidence="2">Uncharacterized protein</fullName>
    </submittedName>
</protein>
<dbReference type="Proteomes" id="UP000005580">
    <property type="component" value="Unassembled WGS sequence"/>
</dbReference>
<sequence length="512" mass="59984">MNIKENFYSVKYTIEFFHTLYRHRRLSQKRSFSYQQNRVAKFMLGIICLFIIAYLMLIAVTLSLAVNNDKSITPIEFILGISPFILTLDFLFRFIVQQTPAQLIKPYVLLPVPRHLCIDSFIVSSLFSIGNFIWFALLIPYIIMSVFFSYGLLLSLGLLLFYVVIIFANSQWYAIVRTLINDHIAWWILPMGIYAFLYSPSYIGEKSGIDNLCDTYAKIGTSITDGSPFPYIVAAILLFIVIFCNRKLQYSHIMKELSHADQNIHHKIRNYSFLSTLGEYGKYFQLEVKMTLRNKNPRKSFIFSSLIILIFSLLISFSRIYDSKYYANFFCLYNYVIFGSMILIKIMCYEANFIDCLMVKKENILLLLRAKYFFYSIILIFPFLLMLPTVFMEKWSLLMLVSYAVFTAGVQYFILFQMAVYNTQTIPLNTKYISRSGFENNYFQVGVEMICLFIPMTLASFLQTLIGDTKAYILMLVLGTVFIALHKVWLRNIYTRMMKRKYKLLDSYHTSK</sequence>
<reference evidence="2" key="1">
    <citation type="submission" date="2011-01" db="EMBL/GenBank/DDBJ databases">
        <authorList>
            <person name="Muzny D."/>
            <person name="Qin X."/>
            <person name="Buhay C."/>
            <person name="Dugan-Rocha S."/>
            <person name="Ding Y."/>
            <person name="Chen G."/>
            <person name="Hawes A."/>
            <person name="Holder M."/>
            <person name="Jhangiani S."/>
            <person name="Johnson A."/>
            <person name="Khan Z."/>
            <person name="Li Z."/>
            <person name="Liu W."/>
            <person name="Liu X."/>
            <person name="Perez L."/>
            <person name="Shen H."/>
            <person name="Wang Q."/>
            <person name="Watt J."/>
            <person name="Xi L."/>
            <person name="Xin Y."/>
            <person name="Zhou J."/>
            <person name="Deng J."/>
            <person name="Jiang H."/>
            <person name="Liu Y."/>
            <person name="Qu J."/>
            <person name="Song X.-Z."/>
            <person name="Zhang L."/>
            <person name="Villasana D."/>
            <person name="Johnson A."/>
            <person name="Liu J."/>
            <person name="Liyanage D."/>
            <person name="Lorensuhewa L."/>
            <person name="Robinson T."/>
            <person name="Song A."/>
            <person name="Song B.-B."/>
            <person name="Dinh H."/>
            <person name="Thornton R."/>
            <person name="Coyle M."/>
            <person name="Francisco L."/>
            <person name="Jackson L."/>
            <person name="Javaid M."/>
            <person name="Korchina V."/>
            <person name="Kovar C."/>
            <person name="Mata R."/>
            <person name="Mathew T."/>
            <person name="Ngo R."/>
            <person name="Nguyen L."/>
            <person name="Nguyen N."/>
            <person name="Okwuonu G."/>
            <person name="Ongeri F."/>
            <person name="Pham C."/>
            <person name="Simmons D."/>
            <person name="Wilczek-Boney K."/>
            <person name="Hale W."/>
            <person name="Jakkamsetti A."/>
            <person name="Pham P."/>
            <person name="Ruth R."/>
            <person name="San Lucas F."/>
            <person name="Warren J."/>
            <person name="Zhang J."/>
            <person name="Zhao Z."/>
            <person name="Zhou C."/>
            <person name="Zhu D."/>
            <person name="Lee S."/>
            <person name="Bess C."/>
            <person name="Blankenburg K."/>
            <person name="Forbes L."/>
            <person name="Fu Q."/>
            <person name="Gubbala S."/>
            <person name="Hirani K."/>
            <person name="Jayaseelan J.C."/>
            <person name="Lara F."/>
            <person name="Munidasa M."/>
            <person name="Palculict T."/>
            <person name="Patil S."/>
            <person name="Pu L.-L."/>
            <person name="Saada N."/>
            <person name="Tang L."/>
            <person name="Weissenberger G."/>
            <person name="Zhu Y."/>
            <person name="Hemphill L."/>
            <person name="Shang Y."/>
            <person name="Youmans B."/>
            <person name="Ayvaz T."/>
            <person name="Ross M."/>
            <person name="Santibanez J."/>
            <person name="Aqrawi P."/>
            <person name="Gross S."/>
            <person name="Joshi V."/>
            <person name="Fowler G."/>
            <person name="Nazareth L."/>
            <person name="Reid J."/>
            <person name="Worley K."/>
            <person name="Petrosino J."/>
            <person name="Highlander S."/>
            <person name="Gibbs R."/>
        </authorList>
    </citation>
    <scope>NUCLEOTIDE SEQUENCE [LARGE SCALE GENOMIC DNA]</scope>
    <source>
        <strain evidence="2">ATCC 33269</strain>
    </source>
</reference>
<dbReference type="HOGENOM" id="CLU_042400_0_0_10"/>
<dbReference type="STRING" id="28134.SAMN05444288_2166"/>
<dbReference type="RefSeq" id="WP_004370462.1">
    <property type="nucleotide sequence ID" value="NZ_GL833119.1"/>
</dbReference>
<evidence type="ECO:0000313" key="3">
    <source>
        <dbReference type="Proteomes" id="UP000005580"/>
    </source>
</evidence>
<feature type="transmembrane region" description="Helical" evidence="1">
    <location>
        <begin position="77"/>
        <end position="96"/>
    </location>
</feature>
<dbReference type="eggNOG" id="ENOG502Z8FC">
    <property type="taxonomic scope" value="Bacteria"/>
</dbReference>
<accession>E7RSH0</accession>
<feature type="transmembrane region" description="Helical" evidence="1">
    <location>
        <begin position="179"/>
        <end position="197"/>
    </location>
</feature>
<keyword evidence="3" id="KW-1185">Reference proteome</keyword>
<comment type="caution">
    <text evidence="2">The sequence shown here is derived from an EMBL/GenBank/DDBJ whole genome shotgun (WGS) entry which is preliminary data.</text>
</comment>
<organism evidence="2 3">
    <name type="scientific">Hoylesella oralis ATCC 33269</name>
    <dbReference type="NCBI Taxonomy" id="873533"/>
    <lineage>
        <taxon>Bacteria</taxon>
        <taxon>Pseudomonadati</taxon>
        <taxon>Bacteroidota</taxon>
        <taxon>Bacteroidia</taxon>
        <taxon>Bacteroidales</taxon>
        <taxon>Prevotellaceae</taxon>
        <taxon>Hoylesella</taxon>
    </lineage>
</organism>